<dbReference type="Pfam" id="PF00196">
    <property type="entry name" value="GerE"/>
    <property type="match status" value="1"/>
</dbReference>
<evidence type="ECO:0000256" key="3">
    <source>
        <dbReference type="ARBA" id="ARBA00023125"/>
    </source>
</evidence>
<keyword evidence="3 8" id="KW-0238">DNA-binding</keyword>
<dbReference type="PRINTS" id="PR00038">
    <property type="entry name" value="HTHLUXR"/>
</dbReference>
<dbReference type="SMART" id="SM00448">
    <property type="entry name" value="REC"/>
    <property type="match status" value="1"/>
</dbReference>
<evidence type="ECO:0000313" key="8">
    <source>
        <dbReference type="EMBL" id="RDD62735.1"/>
    </source>
</evidence>
<dbReference type="AlphaFoldDB" id="A0A369TED7"/>
<dbReference type="GO" id="GO:0000160">
    <property type="term" value="P:phosphorelay signal transduction system"/>
    <property type="evidence" value="ECO:0007669"/>
    <property type="project" value="InterPro"/>
</dbReference>
<keyword evidence="2" id="KW-0805">Transcription regulation</keyword>
<gene>
    <name evidence="8" type="ORF">DRB17_06140</name>
</gene>
<proteinExistence type="predicted"/>
<feature type="domain" description="HTH luxR-type" evidence="6">
    <location>
        <begin position="137"/>
        <end position="202"/>
    </location>
</feature>
<evidence type="ECO:0000259" key="7">
    <source>
        <dbReference type="PROSITE" id="PS50110"/>
    </source>
</evidence>
<dbReference type="PANTHER" id="PTHR43214:SF41">
    <property type="entry name" value="NITRATE_NITRITE RESPONSE REGULATOR PROTEIN NARP"/>
    <property type="match status" value="1"/>
</dbReference>
<dbReference type="Gene3D" id="3.40.50.2300">
    <property type="match status" value="1"/>
</dbReference>
<dbReference type="CDD" id="cd17535">
    <property type="entry name" value="REC_NarL-like"/>
    <property type="match status" value="1"/>
</dbReference>
<name>A0A369TED7_9PROT</name>
<protein>
    <submittedName>
        <fullName evidence="8">DNA-binding response regulator</fullName>
    </submittedName>
</protein>
<dbReference type="CDD" id="cd06170">
    <property type="entry name" value="LuxR_C_like"/>
    <property type="match status" value="1"/>
</dbReference>
<dbReference type="SUPFAM" id="SSF46894">
    <property type="entry name" value="C-terminal effector domain of the bipartite response regulators"/>
    <property type="match status" value="1"/>
</dbReference>
<dbReference type="RefSeq" id="WP_114581310.1">
    <property type="nucleotide sequence ID" value="NZ_QPMH01000004.1"/>
</dbReference>
<accession>A0A369TED7</accession>
<evidence type="ECO:0000256" key="1">
    <source>
        <dbReference type="ARBA" id="ARBA00022553"/>
    </source>
</evidence>
<keyword evidence="4" id="KW-0804">Transcription</keyword>
<dbReference type="InterPro" id="IPR058245">
    <property type="entry name" value="NreC/VraR/RcsB-like_REC"/>
</dbReference>
<organism evidence="8 9">
    <name type="scientific">Ferruginivarius sediminum</name>
    <dbReference type="NCBI Taxonomy" id="2661937"/>
    <lineage>
        <taxon>Bacteria</taxon>
        <taxon>Pseudomonadati</taxon>
        <taxon>Pseudomonadota</taxon>
        <taxon>Alphaproteobacteria</taxon>
        <taxon>Rhodospirillales</taxon>
        <taxon>Rhodospirillaceae</taxon>
        <taxon>Ferruginivarius</taxon>
    </lineage>
</organism>
<dbReference type="SMART" id="SM00421">
    <property type="entry name" value="HTH_LUXR"/>
    <property type="match status" value="1"/>
</dbReference>
<dbReference type="InterPro" id="IPR001789">
    <property type="entry name" value="Sig_transdc_resp-reg_receiver"/>
</dbReference>
<evidence type="ECO:0000256" key="2">
    <source>
        <dbReference type="ARBA" id="ARBA00023015"/>
    </source>
</evidence>
<comment type="caution">
    <text evidence="5">Lacks conserved residue(s) required for the propagation of feature annotation.</text>
</comment>
<feature type="domain" description="Response regulatory" evidence="7">
    <location>
        <begin position="6"/>
        <end position="122"/>
    </location>
</feature>
<dbReference type="GO" id="GO:0006355">
    <property type="term" value="P:regulation of DNA-templated transcription"/>
    <property type="evidence" value="ECO:0007669"/>
    <property type="project" value="InterPro"/>
</dbReference>
<dbReference type="PROSITE" id="PS50043">
    <property type="entry name" value="HTH_LUXR_2"/>
    <property type="match status" value="1"/>
</dbReference>
<reference evidence="8 9" key="1">
    <citation type="submission" date="2018-07" db="EMBL/GenBank/DDBJ databases">
        <title>Venubactetium sediminum gen. nov., sp. nov., isolated from a marine solar saltern.</title>
        <authorList>
            <person name="Wang S."/>
        </authorList>
    </citation>
    <scope>NUCLEOTIDE SEQUENCE [LARGE SCALE GENOMIC DNA]</scope>
    <source>
        <strain evidence="8 9">WD2A32</strain>
    </source>
</reference>
<dbReference type="Pfam" id="PF00072">
    <property type="entry name" value="Response_reg"/>
    <property type="match status" value="1"/>
</dbReference>
<dbReference type="InterPro" id="IPR036388">
    <property type="entry name" value="WH-like_DNA-bd_sf"/>
</dbReference>
<evidence type="ECO:0000256" key="5">
    <source>
        <dbReference type="PROSITE-ProRule" id="PRU00169"/>
    </source>
</evidence>
<keyword evidence="9" id="KW-1185">Reference proteome</keyword>
<dbReference type="Proteomes" id="UP000253941">
    <property type="component" value="Unassembled WGS sequence"/>
</dbReference>
<dbReference type="GO" id="GO:0003677">
    <property type="term" value="F:DNA binding"/>
    <property type="evidence" value="ECO:0007669"/>
    <property type="project" value="UniProtKB-KW"/>
</dbReference>
<evidence type="ECO:0000256" key="4">
    <source>
        <dbReference type="ARBA" id="ARBA00023163"/>
    </source>
</evidence>
<dbReference type="EMBL" id="QPMH01000004">
    <property type="protein sequence ID" value="RDD62735.1"/>
    <property type="molecule type" value="Genomic_DNA"/>
</dbReference>
<dbReference type="PANTHER" id="PTHR43214">
    <property type="entry name" value="TWO-COMPONENT RESPONSE REGULATOR"/>
    <property type="match status" value="1"/>
</dbReference>
<dbReference type="InterPro" id="IPR016032">
    <property type="entry name" value="Sig_transdc_resp-reg_C-effctor"/>
</dbReference>
<dbReference type="PROSITE" id="PS50110">
    <property type="entry name" value="RESPONSE_REGULATORY"/>
    <property type="match status" value="1"/>
</dbReference>
<sequence length="206" mass="22852">MNRPIDIVIADKSNLVLAGLRQLFSEDGRFRVVATVSDGEQFLQVSEDESFDVGVVGWVMPHLDGRDVLARLRDRQSTAAIVVYTGILDADVPRQVMALGGAAFCSKRESPERLIEIVAAVAQGQMVFPRLDVRALYNDPFDQLTEREMQLLSALAQGSTNGQIAKHLGISLNTVKFHLKNLYEKLRVQNRTGAVALYVGNQVRMR</sequence>
<dbReference type="SUPFAM" id="SSF52172">
    <property type="entry name" value="CheY-like"/>
    <property type="match status" value="1"/>
</dbReference>
<keyword evidence="1" id="KW-0597">Phosphoprotein</keyword>
<dbReference type="PROSITE" id="PS00622">
    <property type="entry name" value="HTH_LUXR_1"/>
    <property type="match status" value="1"/>
</dbReference>
<dbReference type="InterPro" id="IPR000792">
    <property type="entry name" value="Tscrpt_reg_LuxR_C"/>
</dbReference>
<evidence type="ECO:0000259" key="6">
    <source>
        <dbReference type="PROSITE" id="PS50043"/>
    </source>
</evidence>
<evidence type="ECO:0000313" key="9">
    <source>
        <dbReference type="Proteomes" id="UP000253941"/>
    </source>
</evidence>
<dbReference type="InterPro" id="IPR039420">
    <property type="entry name" value="WalR-like"/>
</dbReference>
<dbReference type="InterPro" id="IPR011006">
    <property type="entry name" value="CheY-like_superfamily"/>
</dbReference>
<dbReference type="Gene3D" id="1.10.10.10">
    <property type="entry name" value="Winged helix-like DNA-binding domain superfamily/Winged helix DNA-binding domain"/>
    <property type="match status" value="1"/>
</dbReference>
<comment type="caution">
    <text evidence="8">The sequence shown here is derived from an EMBL/GenBank/DDBJ whole genome shotgun (WGS) entry which is preliminary data.</text>
</comment>